<keyword evidence="2" id="KW-1185">Reference proteome</keyword>
<dbReference type="AlphaFoldDB" id="A0AAW9SE14"/>
<evidence type="ECO:0000313" key="2">
    <source>
        <dbReference type="Proteomes" id="UP001403385"/>
    </source>
</evidence>
<name>A0AAW9SE14_9BACT</name>
<reference evidence="1 2" key="1">
    <citation type="submission" date="2024-04" db="EMBL/GenBank/DDBJ databases">
        <title>Novel genus in family Flammeovirgaceae.</title>
        <authorList>
            <person name="Nguyen T.H."/>
            <person name="Vuong T.Q."/>
            <person name="Le H."/>
            <person name="Kim S.-G."/>
        </authorList>
    </citation>
    <scope>NUCLEOTIDE SEQUENCE [LARGE SCALE GENOMIC DNA]</scope>
    <source>
        <strain evidence="1 2">JCM 23209</strain>
    </source>
</reference>
<dbReference type="RefSeq" id="WP_346823950.1">
    <property type="nucleotide sequence ID" value="NZ_JBDKWZ010000020.1"/>
</dbReference>
<comment type="caution">
    <text evidence="1">The sequence shown here is derived from an EMBL/GenBank/DDBJ whole genome shotgun (WGS) entry which is preliminary data.</text>
</comment>
<gene>
    <name evidence="1" type="ORF">AAG747_24820</name>
</gene>
<dbReference type="EMBL" id="JBDKWZ010000020">
    <property type="protein sequence ID" value="MEN7551169.1"/>
    <property type="molecule type" value="Genomic_DNA"/>
</dbReference>
<organism evidence="1 2">
    <name type="scientific">Rapidithrix thailandica</name>
    <dbReference type="NCBI Taxonomy" id="413964"/>
    <lineage>
        <taxon>Bacteria</taxon>
        <taxon>Pseudomonadati</taxon>
        <taxon>Bacteroidota</taxon>
        <taxon>Cytophagia</taxon>
        <taxon>Cytophagales</taxon>
        <taxon>Flammeovirgaceae</taxon>
        <taxon>Rapidithrix</taxon>
    </lineage>
</organism>
<protein>
    <submittedName>
        <fullName evidence="1">Uncharacterized protein</fullName>
    </submittedName>
</protein>
<accession>A0AAW9SE14</accession>
<proteinExistence type="predicted"/>
<dbReference type="SUPFAM" id="SSF101898">
    <property type="entry name" value="NHL repeat"/>
    <property type="match status" value="1"/>
</dbReference>
<sequence length="302" mass="34708">MFKNFTVLLIAVRSILFGCPLSKEFNSKDHYVICKVGKLPDNIPESSGLAYWGQSLVTHGDSGNKAALYSINDFLVPQKFPQKVINFPDSIQNRDWESLAQDSTGNLYIGDFGNNGNARKELKVLKVNVEDSSVHTIKFHYPDQFKFPPGKTQAKNFDCEAMIWYKDNLYLFSKNITHSNMKIYRIPDKPGDYTAELVDSLALKHPITGADFNPKNNQLALMTYGKVFLLNLSENQKDKFEMDPCKCKRTWFSGQTEALLFLDENHILFTNEKGKLFLLFPKPKGRKKEYVHQYLETFFSKK</sequence>
<evidence type="ECO:0000313" key="1">
    <source>
        <dbReference type="EMBL" id="MEN7551169.1"/>
    </source>
</evidence>
<dbReference type="Proteomes" id="UP001403385">
    <property type="component" value="Unassembled WGS sequence"/>
</dbReference>